<dbReference type="Gene3D" id="3.20.20.80">
    <property type="entry name" value="Glycosidases"/>
    <property type="match status" value="1"/>
</dbReference>
<dbReference type="InterPro" id="IPR050386">
    <property type="entry name" value="Glycosyl_hydrolase_5"/>
</dbReference>
<dbReference type="Proteomes" id="UP000238701">
    <property type="component" value="Unassembled WGS sequence"/>
</dbReference>
<proteinExistence type="inferred from homology"/>
<dbReference type="GO" id="GO:0009251">
    <property type="term" value="P:glucan catabolic process"/>
    <property type="evidence" value="ECO:0007669"/>
    <property type="project" value="TreeGrafter"/>
</dbReference>
<dbReference type="GO" id="GO:0005576">
    <property type="term" value="C:extracellular region"/>
    <property type="evidence" value="ECO:0007669"/>
    <property type="project" value="TreeGrafter"/>
</dbReference>
<dbReference type="PANTHER" id="PTHR31297:SF13">
    <property type="entry name" value="PUTATIVE-RELATED"/>
    <property type="match status" value="1"/>
</dbReference>
<keyword evidence="4" id="KW-1133">Transmembrane helix</keyword>
<evidence type="ECO:0000313" key="6">
    <source>
        <dbReference type="EMBL" id="SPF41869.1"/>
    </source>
</evidence>
<comment type="similarity">
    <text evidence="3">Belongs to the glycosyl hydrolase 5 (cellulase A) family.</text>
</comment>
<dbReference type="Pfam" id="PF00150">
    <property type="entry name" value="Cellulase"/>
    <property type="match status" value="1"/>
</dbReference>
<gene>
    <name evidence="6" type="ORF">SBA1_400014</name>
</gene>
<evidence type="ECO:0000256" key="4">
    <source>
        <dbReference type="SAM" id="Phobius"/>
    </source>
</evidence>
<dbReference type="EMBL" id="OMOD01000134">
    <property type="protein sequence ID" value="SPF41869.1"/>
    <property type="molecule type" value="Genomic_DNA"/>
</dbReference>
<name>A0A2U3KQP0_9BACT</name>
<dbReference type="AlphaFoldDB" id="A0A2U3KQP0"/>
<protein>
    <submittedName>
        <fullName evidence="6">Glycosyl hydrolase, family 5 (Modular protein)</fullName>
    </submittedName>
</protein>
<organism evidence="6 7">
    <name type="scientific">Candidatus Sulfotelmatobacter kueseliae</name>
    <dbReference type="NCBI Taxonomy" id="2042962"/>
    <lineage>
        <taxon>Bacteria</taxon>
        <taxon>Pseudomonadati</taxon>
        <taxon>Acidobacteriota</taxon>
        <taxon>Terriglobia</taxon>
        <taxon>Terriglobales</taxon>
        <taxon>Candidatus Korobacteraceae</taxon>
        <taxon>Candidatus Sulfotelmatobacter</taxon>
    </lineage>
</organism>
<accession>A0A2U3KQP0</accession>
<sequence length="498" mass="56073">MGGSAADRSSALVSHKSGPDQVQAVVPRIVTGHFRADGPGFLDVSAQMGSGIAERYSSRGAAFGDFDNDGGRGSVLRRKDRMKKISLNLAAVVLWGICSAPLVHGGPASTGFVHTHEKDLVAPDGSRLLLRGINLGSWLEPAGYMFGFEGIGSGPQSPREIETFVNELIGPVEAKRFWREYRTRYITEEDFRFLAKTGINSIRVPLHYKYFLHGNDEGVALVDRVVGWAAKYRLYVILDLHCAPGGQTGADIDDSWGYPWLYESEADQKLTIYVWKRIASHYSNNATVLGYDLLNEPIPHYPQLRQYNERLEPLYKKITAAIRTVDKNHVVILGGAQWDSNFDVFGPPFDKNVVYTFHKYWTDSTEAVIRPYLDFRDRYRVPIWLGESGENTDAWIREFVKVLEKNEVGWAFWPYKKINRTSSFVTWAKPPYWDEIMAYARTPGNLGDTERRIAARPSVEHARAAFAGLLEAIEFRHCTTNTGYLQALGLTVPERQGE</sequence>
<keyword evidence="4" id="KW-0472">Membrane</keyword>
<dbReference type="PROSITE" id="PS00659">
    <property type="entry name" value="GLYCOSYL_HYDROL_F5"/>
    <property type="match status" value="1"/>
</dbReference>
<dbReference type="InterPro" id="IPR001547">
    <property type="entry name" value="Glyco_hydro_5"/>
</dbReference>
<evidence type="ECO:0000313" key="7">
    <source>
        <dbReference type="Proteomes" id="UP000238701"/>
    </source>
</evidence>
<reference evidence="7" key="1">
    <citation type="submission" date="2018-02" db="EMBL/GenBank/DDBJ databases">
        <authorList>
            <person name="Hausmann B."/>
        </authorList>
    </citation>
    <scope>NUCLEOTIDE SEQUENCE [LARGE SCALE GENOMIC DNA]</scope>
    <source>
        <strain evidence="7">Peat soil MAG SbA1</strain>
    </source>
</reference>
<dbReference type="InterPro" id="IPR018087">
    <property type="entry name" value="Glyco_hydro_5_CS"/>
</dbReference>
<keyword evidence="1 3" id="KW-0378">Hydrolase</keyword>
<dbReference type="GO" id="GO:0009986">
    <property type="term" value="C:cell surface"/>
    <property type="evidence" value="ECO:0007669"/>
    <property type="project" value="TreeGrafter"/>
</dbReference>
<keyword evidence="2 3" id="KW-0326">Glycosidase</keyword>
<dbReference type="GO" id="GO:0008422">
    <property type="term" value="F:beta-glucosidase activity"/>
    <property type="evidence" value="ECO:0007669"/>
    <property type="project" value="TreeGrafter"/>
</dbReference>
<dbReference type="SUPFAM" id="SSF51445">
    <property type="entry name" value="(Trans)glycosidases"/>
    <property type="match status" value="1"/>
</dbReference>
<evidence type="ECO:0000259" key="5">
    <source>
        <dbReference type="Pfam" id="PF00150"/>
    </source>
</evidence>
<feature type="domain" description="Glycoside hydrolase family 5" evidence="5">
    <location>
        <begin position="183"/>
        <end position="415"/>
    </location>
</feature>
<keyword evidence="4" id="KW-0812">Transmembrane</keyword>
<dbReference type="InterPro" id="IPR017853">
    <property type="entry name" value="GH"/>
</dbReference>
<evidence type="ECO:0000256" key="2">
    <source>
        <dbReference type="ARBA" id="ARBA00023295"/>
    </source>
</evidence>
<evidence type="ECO:0000256" key="1">
    <source>
        <dbReference type="ARBA" id="ARBA00022801"/>
    </source>
</evidence>
<dbReference type="PANTHER" id="PTHR31297">
    <property type="entry name" value="GLUCAN ENDO-1,6-BETA-GLUCOSIDASE B"/>
    <property type="match status" value="1"/>
</dbReference>
<feature type="transmembrane region" description="Helical" evidence="4">
    <location>
        <begin position="85"/>
        <end position="103"/>
    </location>
</feature>
<evidence type="ECO:0000256" key="3">
    <source>
        <dbReference type="RuleBase" id="RU361153"/>
    </source>
</evidence>